<keyword evidence="1" id="KW-0812">Transmembrane</keyword>
<sequence>MYTYITLYAVFAAMASFAFMKDLHMCFTIIFQILGVVSLLMYVIFYGAENPEWEMIMLNVLYFTAPMGLLGLALDFYTETTNPKHMVFVYDKEGYAYLIPKKFTFKKRY</sequence>
<dbReference type="EMBL" id="HBII01009660">
    <property type="protein sequence ID" value="CAE0345213.1"/>
    <property type="molecule type" value="Transcribed_RNA"/>
</dbReference>
<organism evidence="2">
    <name type="scientific">Euplotes harpa</name>
    <dbReference type="NCBI Taxonomy" id="151035"/>
    <lineage>
        <taxon>Eukaryota</taxon>
        <taxon>Sar</taxon>
        <taxon>Alveolata</taxon>
        <taxon>Ciliophora</taxon>
        <taxon>Intramacronucleata</taxon>
        <taxon>Spirotrichea</taxon>
        <taxon>Hypotrichia</taxon>
        <taxon>Euplotida</taxon>
        <taxon>Euplotidae</taxon>
        <taxon>Euplotes</taxon>
    </lineage>
</organism>
<name>A0A7S3J3W1_9SPIT</name>
<gene>
    <name evidence="2" type="ORF">EHAR0213_LOCUS4122</name>
</gene>
<reference evidence="2" key="1">
    <citation type="submission" date="2021-01" db="EMBL/GenBank/DDBJ databases">
        <authorList>
            <person name="Corre E."/>
            <person name="Pelletier E."/>
            <person name="Niang G."/>
            <person name="Scheremetjew M."/>
            <person name="Finn R."/>
            <person name="Kale V."/>
            <person name="Holt S."/>
            <person name="Cochrane G."/>
            <person name="Meng A."/>
            <person name="Brown T."/>
            <person name="Cohen L."/>
        </authorList>
    </citation>
    <scope>NUCLEOTIDE SEQUENCE</scope>
    <source>
        <strain evidence="2">FSP1.4</strain>
    </source>
</reference>
<dbReference type="AlphaFoldDB" id="A0A7S3J3W1"/>
<feature type="transmembrane region" description="Helical" evidence="1">
    <location>
        <begin position="30"/>
        <end position="48"/>
    </location>
</feature>
<protein>
    <submittedName>
        <fullName evidence="2">Uncharacterized protein</fullName>
    </submittedName>
</protein>
<keyword evidence="1" id="KW-1133">Transmembrane helix</keyword>
<proteinExistence type="predicted"/>
<feature type="transmembrane region" description="Helical" evidence="1">
    <location>
        <begin position="60"/>
        <end position="78"/>
    </location>
</feature>
<accession>A0A7S3J3W1</accession>
<keyword evidence="1" id="KW-0472">Membrane</keyword>
<evidence type="ECO:0000313" key="2">
    <source>
        <dbReference type="EMBL" id="CAE0345213.1"/>
    </source>
</evidence>
<evidence type="ECO:0000256" key="1">
    <source>
        <dbReference type="SAM" id="Phobius"/>
    </source>
</evidence>